<reference evidence="2" key="1">
    <citation type="submission" date="2022-12" db="EMBL/GenBank/DDBJ databases">
        <title>Paraconexibacter alkalitolerans sp. nov. and Baekduia alba sp. nov., isolated from soil and emended description of the genera Paraconexibacter (Chun et al., 2020) and Baekduia (An et al., 2020).</title>
        <authorList>
            <person name="Vieira S."/>
            <person name="Huber K.J."/>
            <person name="Geppert A."/>
            <person name="Wolf J."/>
            <person name="Neumann-Schaal M."/>
            <person name="Muesken M."/>
            <person name="Overmann J."/>
        </authorList>
    </citation>
    <scope>NUCLEOTIDE SEQUENCE</scope>
    <source>
        <strain evidence="2">AEG42_29</strain>
    </source>
</reference>
<dbReference type="PANTHER" id="PTHR34595">
    <property type="entry name" value="BLR5612 PROTEIN"/>
    <property type="match status" value="1"/>
</dbReference>
<protein>
    <recommendedName>
        <fullName evidence="1">DUF403 domain-containing protein</fullName>
    </recommendedName>
</protein>
<accession>A0AAU7AS62</accession>
<dbReference type="Pfam" id="PF04168">
    <property type="entry name" value="Alpha-E"/>
    <property type="match status" value="1"/>
</dbReference>
<evidence type="ECO:0000313" key="2">
    <source>
        <dbReference type="EMBL" id="XAY04438.1"/>
    </source>
</evidence>
<evidence type="ECO:0000259" key="1">
    <source>
        <dbReference type="Pfam" id="PF04168"/>
    </source>
</evidence>
<dbReference type="AlphaFoldDB" id="A0AAU7AS62"/>
<dbReference type="RefSeq" id="WP_354700977.1">
    <property type="nucleotide sequence ID" value="NZ_CP114014.1"/>
</dbReference>
<organism evidence="2">
    <name type="scientific">Paraconexibacter sp. AEG42_29</name>
    <dbReference type="NCBI Taxonomy" id="2997339"/>
    <lineage>
        <taxon>Bacteria</taxon>
        <taxon>Bacillati</taxon>
        <taxon>Actinomycetota</taxon>
        <taxon>Thermoleophilia</taxon>
        <taxon>Solirubrobacterales</taxon>
        <taxon>Paraconexibacteraceae</taxon>
        <taxon>Paraconexibacter</taxon>
    </lineage>
</organism>
<proteinExistence type="predicted"/>
<dbReference type="KEGG" id="parq:DSM112329_01271"/>
<gene>
    <name evidence="2" type="ORF">DSM112329_01271</name>
</gene>
<dbReference type="InterPro" id="IPR007296">
    <property type="entry name" value="DUF403"/>
</dbReference>
<sequence length="322" mass="34657">MLARIAHELYWLGRNLVRAEHTARMLDGVFSADLQGRPDDPNRVTLGWGSILAIMGGEVEDAATVRRDDVLSSLTLDPDNPTSVVSCIGRAREGARTVRDVISTEMWEAINTTNLTLLEGDLSARLRTGPYSVYQYVKERSALTWGMTSRTMLRDEASAFLAAGGRIESADMVLRMLRVALPIQADVEDAGAVRDGQAIALLAAVGGIQAFRRAVPGQPNALPVANFLLYERAYPDSVAASVEATLEVLQLADSSPRASEPMLRLSRLGADLDFQARTVGPPTRDLGATCEAVQQELARVDQDIADRYFAGAASPGVVTSSS</sequence>
<dbReference type="PANTHER" id="PTHR34595:SF7">
    <property type="entry name" value="SLL1039 PROTEIN"/>
    <property type="match status" value="1"/>
</dbReference>
<dbReference type="InterPro" id="IPR051680">
    <property type="entry name" value="ATP-dep_Glu-Cys_Ligase-2"/>
</dbReference>
<feature type="domain" description="DUF403" evidence="1">
    <location>
        <begin position="1"/>
        <end position="309"/>
    </location>
</feature>
<dbReference type="EMBL" id="CP114014">
    <property type="protein sequence ID" value="XAY04438.1"/>
    <property type="molecule type" value="Genomic_DNA"/>
</dbReference>
<name>A0AAU7AS62_9ACTN</name>